<feature type="region of interest" description="Disordered" evidence="1">
    <location>
        <begin position="61"/>
        <end position="101"/>
    </location>
</feature>
<accession>A0A5A7QWH9</accession>
<dbReference type="Proteomes" id="UP000325081">
    <property type="component" value="Unassembled WGS sequence"/>
</dbReference>
<comment type="caution">
    <text evidence="2">The sequence shown here is derived from an EMBL/GenBank/DDBJ whole genome shotgun (WGS) entry which is preliminary data.</text>
</comment>
<evidence type="ECO:0000256" key="1">
    <source>
        <dbReference type="SAM" id="MobiDB-lite"/>
    </source>
</evidence>
<evidence type="ECO:0000313" key="3">
    <source>
        <dbReference type="Proteomes" id="UP000325081"/>
    </source>
</evidence>
<organism evidence="2 3">
    <name type="scientific">Striga asiatica</name>
    <name type="common">Asiatic witchweed</name>
    <name type="synonym">Buchnera asiatica</name>
    <dbReference type="NCBI Taxonomy" id="4170"/>
    <lineage>
        <taxon>Eukaryota</taxon>
        <taxon>Viridiplantae</taxon>
        <taxon>Streptophyta</taxon>
        <taxon>Embryophyta</taxon>
        <taxon>Tracheophyta</taxon>
        <taxon>Spermatophyta</taxon>
        <taxon>Magnoliopsida</taxon>
        <taxon>eudicotyledons</taxon>
        <taxon>Gunneridae</taxon>
        <taxon>Pentapetalae</taxon>
        <taxon>asterids</taxon>
        <taxon>lamiids</taxon>
        <taxon>Lamiales</taxon>
        <taxon>Orobanchaceae</taxon>
        <taxon>Buchnereae</taxon>
        <taxon>Striga</taxon>
    </lineage>
</organism>
<evidence type="ECO:0000313" key="2">
    <source>
        <dbReference type="EMBL" id="GER48747.1"/>
    </source>
</evidence>
<feature type="region of interest" description="Disordered" evidence="1">
    <location>
        <begin position="1"/>
        <end position="49"/>
    </location>
</feature>
<dbReference type="AlphaFoldDB" id="A0A5A7QWH9"/>
<name>A0A5A7QWH9_STRAF</name>
<protein>
    <submittedName>
        <fullName evidence="2">Required for respiratory growth protein 9</fullName>
    </submittedName>
</protein>
<reference evidence="3" key="1">
    <citation type="journal article" date="2019" name="Curr. Biol.">
        <title>Genome Sequence of Striga asiatica Provides Insight into the Evolution of Plant Parasitism.</title>
        <authorList>
            <person name="Yoshida S."/>
            <person name="Kim S."/>
            <person name="Wafula E.K."/>
            <person name="Tanskanen J."/>
            <person name="Kim Y.M."/>
            <person name="Honaas L."/>
            <person name="Yang Z."/>
            <person name="Spallek T."/>
            <person name="Conn C.E."/>
            <person name="Ichihashi Y."/>
            <person name="Cheong K."/>
            <person name="Cui S."/>
            <person name="Der J.P."/>
            <person name="Gundlach H."/>
            <person name="Jiao Y."/>
            <person name="Hori C."/>
            <person name="Ishida J.K."/>
            <person name="Kasahara H."/>
            <person name="Kiba T."/>
            <person name="Kim M.S."/>
            <person name="Koo N."/>
            <person name="Laohavisit A."/>
            <person name="Lee Y.H."/>
            <person name="Lumba S."/>
            <person name="McCourt P."/>
            <person name="Mortimer J.C."/>
            <person name="Mutuku J.M."/>
            <person name="Nomura T."/>
            <person name="Sasaki-Sekimoto Y."/>
            <person name="Seto Y."/>
            <person name="Wang Y."/>
            <person name="Wakatake T."/>
            <person name="Sakakibara H."/>
            <person name="Demura T."/>
            <person name="Yamaguchi S."/>
            <person name="Yoneyama K."/>
            <person name="Manabe R.I."/>
            <person name="Nelson D.C."/>
            <person name="Schulman A.H."/>
            <person name="Timko M.P."/>
            <person name="dePamphilis C.W."/>
            <person name="Choi D."/>
            <person name="Shirasu K."/>
        </authorList>
    </citation>
    <scope>NUCLEOTIDE SEQUENCE [LARGE SCALE GENOMIC DNA]</scope>
    <source>
        <strain evidence="3">cv. UVA1</strain>
    </source>
</reference>
<gene>
    <name evidence="2" type="ORF">STAS_25939</name>
</gene>
<sequence>MEKGFGGDPSSSSSDGEEDEDDDRRKNSIKRINDLYNHGQKQKGYSQPLDHGAAAGVRIKIPGGMPPTAKAYNISDEIPTRNLNPDSVYDTSYGPDPNTVFRDRLLGRNEIGKRADESVKRKKMNGKKMDGGSGSEVAVAAIHSLGEGFMRMEKVKMDMRRQIEELGWRWSSRGPK</sequence>
<dbReference type="EMBL" id="BKCP01008293">
    <property type="protein sequence ID" value="GER48747.1"/>
    <property type="molecule type" value="Genomic_DNA"/>
</dbReference>
<keyword evidence="3" id="KW-1185">Reference proteome</keyword>
<proteinExistence type="predicted"/>